<dbReference type="AlphaFoldDB" id="A0A154W810"/>
<dbReference type="PANTHER" id="PTHR35893">
    <property type="entry name" value="INNER MEMBRANE PROTEIN-RELATED"/>
    <property type="match status" value="1"/>
</dbReference>
<dbReference type="Proteomes" id="UP000076400">
    <property type="component" value="Unassembled WGS sequence"/>
</dbReference>
<dbReference type="GO" id="GO:0043022">
    <property type="term" value="F:ribosome binding"/>
    <property type="evidence" value="ECO:0007669"/>
    <property type="project" value="InterPro"/>
</dbReference>
<organism evidence="1 2">
    <name type="scientific">Oceanibaculum pacificum</name>
    <dbReference type="NCBI Taxonomy" id="580166"/>
    <lineage>
        <taxon>Bacteria</taxon>
        <taxon>Pseudomonadati</taxon>
        <taxon>Pseudomonadota</taxon>
        <taxon>Alphaproteobacteria</taxon>
        <taxon>Rhodospirillales</taxon>
        <taxon>Oceanibaculaceae</taxon>
        <taxon>Oceanibaculum</taxon>
    </lineage>
</organism>
<evidence type="ECO:0000313" key="1">
    <source>
        <dbReference type="EMBL" id="KZD09657.1"/>
    </source>
</evidence>
<protein>
    <recommendedName>
        <fullName evidence="3">DUF883 domain-containing protein</fullName>
    </recommendedName>
</protein>
<dbReference type="EMBL" id="LPXN01000096">
    <property type="protein sequence ID" value="KZD09657.1"/>
    <property type="molecule type" value="Genomic_DNA"/>
</dbReference>
<name>A0A154W810_9PROT</name>
<dbReference type="STRING" id="580166.AUP43_06820"/>
<evidence type="ECO:0000313" key="2">
    <source>
        <dbReference type="Proteomes" id="UP000076400"/>
    </source>
</evidence>
<sequence length="103" mass="11088">MANSQPAEIDAIKADLAALRKDIASLTKTVGETASASVDEKTAQLREKVATMREEIERMAGTAKVRGQEGVAAVERHIEDKPLQSMLIAFGAGLLLGKLFDRH</sequence>
<dbReference type="PANTHER" id="PTHR35893:SF3">
    <property type="entry name" value="INNER MEMBRANE PROTEIN"/>
    <property type="match status" value="1"/>
</dbReference>
<dbReference type="OrthoDB" id="9935860at2"/>
<gene>
    <name evidence="1" type="ORF">AUP43_06820</name>
</gene>
<proteinExistence type="predicted"/>
<evidence type="ECO:0008006" key="3">
    <source>
        <dbReference type="Google" id="ProtNLM"/>
    </source>
</evidence>
<accession>A0A154W810</accession>
<dbReference type="InterPro" id="IPR010279">
    <property type="entry name" value="YqjD/ElaB"/>
</dbReference>
<comment type="caution">
    <text evidence="1">The sequence shown here is derived from an EMBL/GenBank/DDBJ whole genome shotgun (WGS) entry which is preliminary data.</text>
</comment>
<keyword evidence="2" id="KW-1185">Reference proteome</keyword>
<reference evidence="1 2" key="1">
    <citation type="submission" date="2015-12" db="EMBL/GenBank/DDBJ databases">
        <title>Genome sequence of Oceanibaculum pacificum MCCC 1A02656.</title>
        <authorList>
            <person name="Lu L."/>
            <person name="Lai Q."/>
            <person name="Shao Z."/>
            <person name="Qian P."/>
        </authorList>
    </citation>
    <scope>NUCLEOTIDE SEQUENCE [LARGE SCALE GENOMIC DNA]</scope>
    <source>
        <strain evidence="1 2">MCCC 1A02656</strain>
    </source>
</reference>
<dbReference type="RefSeq" id="WP_067554594.1">
    <property type="nucleotide sequence ID" value="NZ_LPXN01000096.1"/>
</dbReference>